<dbReference type="Proteomes" id="UP000094444">
    <property type="component" value="Unassembled WGS sequence"/>
</dbReference>
<sequence length="77" mass="8739">MTNALGAQNDVEHPEAHLEWAHCGNKSKMRLQEDEYEWNVRLQESSSLGPEVAGHMQAAHARLDLTHRIAMYSPDLD</sequence>
<name>A0A2P5HLJ4_DIAHE</name>
<proteinExistence type="predicted"/>
<gene>
    <name evidence="1" type="ORF">DHEL01_v210476</name>
</gene>
<dbReference type="InParanoid" id="A0A2P5HLJ4"/>
<evidence type="ECO:0000313" key="2">
    <source>
        <dbReference type="Proteomes" id="UP000094444"/>
    </source>
</evidence>
<dbReference type="EMBL" id="MAVT02001366">
    <property type="protein sequence ID" value="POS71133.1"/>
    <property type="molecule type" value="Genomic_DNA"/>
</dbReference>
<comment type="caution">
    <text evidence="1">The sequence shown here is derived from an EMBL/GenBank/DDBJ whole genome shotgun (WGS) entry which is preliminary data.</text>
</comment>
<dbReference type="AlphaFoldDB" id="A0A2P5HLJ4"/>
<accession>A0A2P5HLJ4</accession>
<evidence type="ECO:0000313" key="1">
    <source>
        <dbReference type="EMBL" id="POS71133.1"/>
    </source>
</evidence>
<reference evidence="1" key="1">
    <citation type="submission" date="2017-09" db="EMBL/GenBank/DDBJ databases">
        <title>Polyketide synthases of a Diaporthe helianthi virulent isolate.</title>
        <authorList>
            <person name="Baroncelli R."/>
        </authorList>
    </citation>
    <scope>NUCLEOTIDE SEQUENCE [LARGE SCALE GENOMIC DNA]</scope>
    <source>
        <strain evidence="1">7/96</strain>
    </source>
</reference>
<protein>
    <submittedName>
        <fullName evidence="1">Uncharacterized protein</fullName>
    </submittedName>
</protein>
<organism evidence="1 2">
    <name type="scientific">Diaporthe helianthi</name>
    <dbReference type="NCBI Taxonomy" id="158607"/>
    <lineage>
        <taxon>Eukaryota</taxon>
        <taxon>Fungi</taxon>
        <taxon>Dikarya</taxon>
        <taxon>Ascomycota</taxon>
        <taxon>Pezizomycotina</taxon>
        <taxon>Sordariomycetes</taxon>
        <taxon>Sordariomycetidae</taxon>
        <taxon>Diaporthales</taxon>
        <taxon>Diaporthaceae</taxon>
        <taxon>Diaporthe</taxon>
    </lineage>
</organism>
<keyword evidence="2" id="KW-1185">Reference proteome</keyword>